<dbReference type="EMBL" id="JAODUP010000611">
    <property type="protein sequence ID" value="KAK2146392.1"/>
    <property type="molecule type" value="Genomic_DNA"/>
</dbReference>
<dbReference type="Gene3D" id="3.10.20.370">
    <property type="match status" value="1"/>
</dbReference>
<dbReference type="SUPFAM" id="SSF56672">
    <property type="entry name" value="DNA/RNA polymerases"/>
    <property type="match status" value="1"/>
</dbReference>
<reference evidence="2" key="1">
    <citation type="journal article" date="2023" name="Mol. Biol. Evol.">
        <title>Third-Generation Sequencing Reveals the Adaptive Role of the Epigenome in Three Deep-Sea Polychaetes.</title>
        <authorList>
            <person name="Perez M."/>
            <person name="Aroh O."/>
            <person name="Sun Y."/>
            <person name="Lan Y."/>
            <person name="Juniper S.K."/>
            <person name="Young C.R."/>
            <person name="Angers B."/>
            <person name="Qian P.Y."/>
        </authorList>
    </citation>
    <scope>NUCLEOTIDE SEQUENCE</scope>
    <source>
        <strain evidence="2">P08H-3</strain>
    </source>
</reference>
<dbReference type="InterPro" id="IPR050951">
    <property type="entry name" value="Retrovirus_Pol_polyprotein"/>
</dbReference>
<dbReference type="PANTHER" id="PTHR37984">
    <property type="entry name" value="PROTEIN CBG26694"/>
    <property type="match status" value="1"/>
</dbReference>
<dbReference type="InterPro" id="IPR036397">
    <property type="entry name" value="RNaseH_sf"/>
</dbReference>
<dbReference type="InterPro" id="IPR041577">
    <property type="entry name" value="RT_RNaseH_2"/>
</dbReference>
<accession>A0AAD9MUL8</accession>
<dbReference type="Gene3D" id="3.30.420.10">
    <property type="entry name" value="Ribonuclease H-like superfamily/Ribonuclease H"/>
    <property type="match status" value="1"/>
</dbReference>
<protein>
    <recommendedName>
        <fullName evidence="1">Integrase catalytic domain-containing protein</fullName>
    </recommendedName>
</protein>
<organism evidence="2 3">
    <name type="scientific">Paralvinella palmiformis</name>
    <dbReference type="NCBI Taxonomy" id="53620"/>
    <lineage>
        <taxon>Eukaryota</taxon>
        <taxon>Metazoa</taxon>
        <taxon>Spiralia</taxon>
        <taxon>Lophotrochozoa</taxon>
        <taxon>Annelida</taxon>
        <taxon>Polychaeta</taxon>
        <taxon>Sedentaria</taxon>
        <taxon>Canalipalpata</taxon>
        <taxon>Terebellida</taxon>
        <taxon>Terebelliformia</taxon>
        <taxon>Alvinellidae</taxon>
        <taxon>Paralvinella</taxon>
    </lineage>
</organism>
<evidence type="ECO:0000259" key="1">
    <source>
        <dbReference type="PROSITE" id="PS50994"/>
    </source>
</evidence>
<proteinExistence type="predicted"/>
<dbReference type="PANTHER" id="PTHR37984:SF8">
    <property type="entry name" value="CCHC-TYPE DOMAIN-CONTAINING PROTEIN"/>
    <property type="match status" value="1"/>
</dbReference>
<gene>
    <name evidence="2" type="ORF">LSH36_611g03056</name>
</gene>
<keyword evidence="3" id="KW-1185">Reference proteome</keyword>
<name>A0AAD9MUL8_9ANNE</name>
<evidence type="ECO:0000313" key="3">
    <source>
        <dbReference type="Proteomes" id="UP001208570"/>
    </source>
</evidence>
<dbReference type="AlphaFoldDB" id="A0AAD9MUL8"/>
<dbReference type="GO" id="GO:0015074">
    <property type="term" value="P:DNA integration"/>
    <property type="evidence" value="ECO:0007669"/>
    <property type="project" value="InterPro"/>
</dbReference>
<evidence type="ECO:0000313" key="2">
    <source>
        <dbReference type="EMBL" id="KAK2146392.1"/>
    </source>
</evidence>
<dbReference type="Proteomes" id="UP001208570">
    <property type="component" value="Unassembled WGS sequence"/>
</dbReference>
<dbReference type="SUPFAM" id="SSF53098">
    <property type="entry name" value="Ribonuclease H-like"/>
    <property type="match status" value="1"/>
</dbReference>
<comment type="caution">
    <text evidence="2">The sequence shown here is derived from an EMBL/GenBank/DDBJ whole genome shotgun (WGS) entry which is preliminary data.</text>
</comment>
<feature type="domain" description="Integrase catalytic" evidence="1">
    <location>
        <begin position="204"/>
        <end position="385"/>
    </location>
</feature>
<dbReference type="GO" id="GO:0003676">
    <property type="term" value="F:nucleic acid binding"/>
    <property type="evidence" value="ECO:0007669"/>
    <property type="project" value="InterPro"/>
</dbReference>
<dbReference type="PROSITE" id="PS50994">
    <property type="entry name" value="INTEGRASE"/>
    <property type="match status" value="1"/>
</dbReference>
<dbReference type="InterPro" id="IPR001584">
    <property type="entry name" value="Integrase_cat-core"/>
</dbReference>
<dbReference type="FunFam" id="3.30.420.10:FF:000063">
    <property type="entry name" value="Retrovirus-related Pol polyprotein from transposon 297-like Protein"/>
    <property type="match status" value="1"/>
</dbReference>
<dbReference type="CDD" id="cd09274">
    <property type="entry name" value="RNase_HI_RT_Ty3"/>
    <property type="match status" value="1"/>
</dbReference>
<dbReference type="InterPro" id="IPR012337">
    <property type="entry name" value="RNaseH-like_sf"/>
</dbReference>
<dbReference type="Pfam" id="PF17919">
    <property type="entry name" value="RT_RNaseH_2"/>
    <property type="match status" value="1"/>
</dbReference>
<sequence>MQPLMKLTRKEQPWIWEREQAKAFSDVQKLVTQAPILTYFDVNKPITVQSDSSEKGMGAVLLIQDSRPVVYASRALRDTETKYVQVEKEMLAIVWSLERFHQYTFGKHIVVQSDHKPLESLMCKPLSKAPRRLQGMMMHLMKYDTEIIYTKGTNIFIADMLSRAYVNYPSTEQSYLEHINAVQHLPIRQERLKQIQLQTERGEQIVIPIGLRADMKKAVHSSHIGIEGSLRRARECLFWPVDYFSNFWEIDKLNRTTSNAVIKKIKAHFSRYGIPSTVMTDNEPQFTAEEFRKFAQKYDFEHVTPSPHYPQSNGKVEAAVKSAKRMLKKTRESGADQYLTLLDIRNTPTNDLPSPAQRLINRRTRTLIPMTDRLLEPALRTDTKSKLQYAKYQQAAYYNRNAKDLVILEEGNVVRMKPYSPNITWKTGVITKRLDERSYQVDTDSGTYRHNRSHLRKTNESDHLNDGYSSTTNAKVKHYVADQPAMSDYSYTRTPMELVSIRVSSGSGQREKLPDPGLINFKILDLKLLPSAWILQSFDQIRR</sequence>
<dbReference type="FunFam" id="3.10.20.370:FF:000001">
    <property type="entry name" value="Retrovirus-related Pol polyprotein from transposon 17.6-like protein"/>
    <property type="match status" value="1"/>
</dbReference>
<dbReference type="InterPro" id="IPR043502">
    <property type="entry name" value="DNA/RNA_pol_sf"/>
</dbReference>